<evidence type="ECO:0000313" key="9">
    <source>
        <dbReference type="WBParaSite" id="PSAMB.scaffold243size62221.g3888.t1"/>
    </source>
</evidence>
<feature type="transmembrane region" description="Helical" evidence="7">
    <location>
        <begin position="439"/>
        <end position="471"/>
    </location>
</feature>
<feature type="transmembrane region" description="Helical" evidence="7">
    <location>
        <begin position="308"/>
        <end position="332"/>
    </location>
</feature>
<comment type="subcellular location">
    <subcellularLocation>
        <location evidence="1">Membrane</location>
        <topology evidence="1">Multi-pass membrane protein</topology>
    </subcellularLocation>
</comment>
<feature type="transmembrane region" description="Helical" evidence="7">
    <location>
        <begin position="401"/>
        <end position="419"/>
    </location>
</feature>
<feature type="transmembrane region" description="Helical" evidence="7">
    <location>
        <begin position="218"/>
        <end position="238"/>
    </location>
</feature>
<accession>A0A914VS54</accession>
<name>A0A914VS54_9BILA</name>
<dbReference type="PROSITE" id="PS01271">
    <property type="entry name" value="NA_SULFATE"/>
    <property type="match status" value="1"/>
</dbReference>
<evidence type="ECO:0000256" key="2">
    <source>
        <dbReference type="ARBA" id="ARBA00006772"/>
    </source>
</evidence>
<dbReference type="GO" id="GO:0015141">
    <property type="term" value="F:succinate transmembrane transporter activity"/>
    <property type="evidence" value="ECO:0007669"/>
    <property type="project" value="TreeGrafter"/>
</dbReference>
<feature type="transmembrane region" description="Helical" evidence="7">
    <location>
        <begin position="118"/>
        <end position="137"/>
    </location>
</feature>
<keyword evidence="5 7" id="KW-1133">Transmembrane helix</keyword>
<sequence>MGILRTLLIFRKSVVLIVAPFVALPLLIIGTPQANCAFCVALMAIYWMCEALPLAVTALMPVFIFPLLGIMKSKDVAVTYLPDTSFLFIGGLIVAVAVEKCNLHQRIALRVLTVVGSQPRWIMLGFMSVTAFLSMWISNTAATAMMVPIAQSVIIELIKSSRKHHGVQVDARDDTQLTLLRSENNHEPAKNGTRIESEQEDAVTVENMTSDELSVAKGLLISICFAANIGGTGTITGTPPNLVLIGQLENLYPGASTGINFLSWMAFAIPSMVVALILCWLSLYLYFMRKSRPADENVNIMMREKYRNLPSMTFAEISVLICFCILLVMWIFRDPKVIPGFGDFFRKGYVTDATSAMIISFLLFVLPNEKPDFLCWRDRDTNDDPKVRGSLMDWKVMQEKFPWGVILLLGGGFALAGGVKESGLSHVIGGVLKELEGLPIIVIQLVCILITMGVTNICSNTVTASIFVPIVAGLAENLHIHPLTLMLPTTLACSFAFALPVGTPPNAIVFASGMIKVTDMIVSGLIVTVLCAIVVVLNIVTYGHILLSLDEYPSWAPGGASEVNSTLAF</sequence>
<dbReference type="InterPro" id="IPR031312">
    <property type="entry name" value="Na/sul_symport_CS"/>
</dbReference>
<evidence type="ECO:0000256" key="5">
    <source>
        <dbReference type="ARBA" id="ARBA00022989"/>
    </source>
</evidence>
<dbReference type="Pfam" id="PF00939">
    <property type="entry name" value="Na_sulph_symp"/>
    <property type="match status" value="1"/>
</dbReference>
<keyword evidence="6 7" id="KW-0472">Membrane</keyword>
<dbReference type="GO" id="GO:0005886">
    <property type="term" value="C:plasma membrane"/>
    <property type="evidence" value="ECO:0007669"/>
    <property type="project" value="TreeGrafter"/>
</dbReference>
<dbReference type="AlphaFoldDB" id="A0A914VS54"/>
<dbReference type="InterPro" id="IPR001898">
    <property type="entry name" value="SLC13A/DASS"/>
</dbReference>
<comment type="similarity">
    <text evidence="2">Belongs to the SLC13A/DASS transporter (TC 2.A.47) family. NADC subfamily.</text>
</comment>
<dbReference type="GO" id="GO:0015137">
    <property type="term" value="F:citrate transmembrane transporter activity"/>
    <property type="evidence" value="ECO:0007669"/>
    <property type="project" value="TreeGrafter"/>
</dbReference>
<feature type="transmembrane region" description="Helical" evidence="7">
    <location>
        <begin position="258"/>
        <end position="287"/>
    </location>
</feature>
<evidence type="ECO:0000256" key="1">
    <source>
        <dbReference type="ARBA" id="ARBA00004141"/>
    </source>
</evidence>
<feature type="transmembrane region" description="Helical" evidence="7">
    <location>
        <begin position="344"/>
        <end position="366"/>
    </location>
</feature>
<keyword evidence="3" id="KW-0813">Transport</keyword>
<protein>
    <submittedName>
        <fullName evidence="9">Uncharacterized protein</fullName>
    </submittedName>
</protein>
<keyword evidence="4 7" id="KW-0812">Transmembrane</keyword>
<organism evidence="8 9">
    <name type="scientific">Plectus sambesii</name>
    <dbReference type="NCBI Taxonomy" id="2011161"/>
    <lineage>
        <taxon>Eukaryota</taxon>
        <taxon>Metazoa</taxon>
        <taxon>Ecdysozoa</taxon>
        <taxon>Nematoda</taxon>
        <taxon>Chromadorea</taxon>
        <taxon>Plectida</taxon>
        <taxon>Plectina</taxon>
        <taxon>Plectoidea</taxon>
        <taxon>Plectidae</taxon>
        <taxon>Plectus</taxon>
    </lineage>
</organism>
<dbReference type="WBParaSite" id="PSAMB.scaffold243size62221.g3888.t1">
    <property type="protein sequence ID" value="PSAMB.scaffold243size62221.g3888.t1"/>
    <property type="gene ID" value="PSAMB.scaffold243size62221.g3888"/>
</dbReference>
<evidence type="ECO:0000256" key="4">
    <source>
        <dbReference type="ARBA" id="ARBA00022692"/>
    </source>
</evidence>
<evidence type="ECO:0000313" key="8">
    <source>
        <dbReference type="Proteomes" id="UP000887566"/>
    </source>
</evidence>
<dbReference type="PANTHER" id="PTHR10283:SF85">
    <property type="entry name" value="SODIUM-DEPENDENT HIGH-AFFINITY DICARBOXYLATE TRANSPORTER 3"/>
    <property type="match status" value="1"/>
</dbReference>
<proteinExistence type="inferred from homology"/>
<reference evidence="9" key="1">
    <citation type="submission" date="2022-11" db="UniProtKB">
        <authorList>
            <consortium name="WormBaseParasite"/>
        </authorList>
    </citation>
    <scope>IDENTIFICATION</scope>
</reference>
<feature type="transmembrane region" description="Helical" evidence="7">
    <location>
        <begin position="77"/>
        <end position="98"/>
    </location>
</feature>
<feature type="transmembrane region" description="Helical" evidence="7">
    <location>
        <begin position="521"/>
        <end position="540"/>
    </location>
</feature>
<evidence type="ECO:0000256" key="3">
    <source>
        <dbReference type="ARBA" id="ARBA00022448"/>
    </source>
</evidence>
<dbReference type="PANTHER" id="PTHR10283">
    <property type="entry name" value="SOLUTE CARRIER FAMILY 13 MEMBER"/>
    <property type="match status" value="1"/>
</dbReference>
<evidence type="ECO:0000256" key="7">
    <source>
        <dbReference type="SAM" id="Phobius"/>
    </source>
</evidence>
<keyword evidence="8" id="KW-1185">Reference proteome</keyword>
<feature type="transmembrane region" description="Helical" evidence="7">
    <location>
        <begin position="483"/>
        <end position="501"/>
    </location>
</feature>
<feature type="transmembrane region" description="Helical" evidence="7">
    <location>
        <begin position="52"/>
        <end position="70"/>
    </location>
</feature>
<dbReference type="Proteomes" id="UP000887566">
    <property type="component" value="Unplaced"/>
</dbReference>
<evidence type="ECO:0000256" key="6">
    <source>
        <dbReference type="ARBA" id="ARBA00023136"/>
    </source>
</evidence>